<sequence>MSFTESKDSTAAAKKRDKKVVLFSDEAILEFKLTANFRELKKDRDEDRAYHPAIVSVLDSAGTGVAMDLKVKVRGNNRRNPAVCDFPPILLNFSARGTRNTVFRGVDKLKLVTHCRSDLYVIREYLIYKLYNILTNHSYQARLCRVTYEDTSTKKVVETKYAFLIEDDEAMAKRNSGNIVHKERLLRMDQTNPQAMALVCFFQYMIGNTDWSVPYRHNIRIVSQQALDPGIPVAYDFDYAGLVSAPYAKPPAELGITSVRQRLFRGYQFEDEIYTEVIKTFNTHKKELYKVYTSCPLLDKTYLKQTLSYLDAFYKTINTPKEFERNIVKVGQQNQKSMVVIKGLK</sequence>
<dbReference type="EMBL" id="CP012643">
    <property type="protein sequence ID" value="ALJ01614.1"/>
    <property type="molecule type" value="Genomic_DNA"/>
</dbReference>
<dbReference type="PATRIC" id="fig|512763.3.peg.4574"/>
<proteinExistence type="predicted"/>
<evidence type="ECO:0000313" key="1">
    <source>
        <dbReference type="EMBL" id="ALJ01614.1"/>
    </source>
</evidence>
<dbReference type="Proteomes" id="UP000061382">
    <property type="component" value="Chromosome"/>
</dbReference>
<dbReference type="STRING" id="512763.DC20_20825"/>
<gene>
    <name evidence="1" type="ORF">DC20_20825</name>
</gene>
<name>A0A0P0CPF9_9BACT</name>
<protein>
    <submittedName>
        <fullName evidence="1">Uncharacterized protein</fullName>
    </submittedName>
</protein>
<evidence type="ECO:0000313" key="2">
    <source>
        <dbReference type="Proteomes" id="UP000061382"/>
    </source>
</evidence>
<dbReference type="KEGG" id="rti:DC20_20825"/>
<reference evidence="1 2" key="1">
    <citation type="submission" date="2015-08" db="EMBL/GenBank/DDBJ databases">
        <title>Complete genome sequence of Rufibacter tibetensis strain 1351t, a radiation-resistant bacterium from tibet plateau.</title>
        <authorList>
            <person name="Dai J."/>
        </authorList>
    </citation>
    <scope>NUCLEOTIDE SEQUENCE [LARGE SCALE GENOMIC DNA]</scope>
    <source>
        <strain evidence="1 2">1351</strain>
    </source>
</reference>
<keyword evidence="2" id="KW-1185">Reference proteome</keyword>
<organism evidence="1 2">
    <name type="scientific">Rufibacter tibetensis</name>
    <dbReference type="NCBI Taxonomy" id="512763"/>
    <lineage>
        <taxon>Bacteria</taxon>
        <taxon>Pseudomonadati</taxon>
        <taxon>Bacteroidota</taxon>
        <taxon>Cytophagia</taxon>
        <taxon>Cytophagales</taxon>
        <taxon>Hymenobacteraceae</taxon>
        <taxon>Rufibacter</taxon>
    </lineage>
</organism>
<dbReference type="AlphaFoldDB" id="A0A0P0CPF9"/>
<accession>A0A0P0CPF9</accession>